<name>A0A3D8RB28_9HELO</name>
<evidence type="ECO:0000313" key="2">
    <source>
        <dbReference type="EMBL" id="RDW71242.1"/>
    </source>
</evidence>
<evidence type="ECO:0000256" key="1">
    <source>
        <dbReference type="SAM" id="MobiDB-lite"/>
    </source>
</evidence>
<feature type="compositionally biased region" description="Pro residues" evidence="1">
    <location>
        <begin position="204"/>
        <end position="213"/>
    </location>
</feature>
<feature type="compositionally biased region" description="Low complexity" evidence="1">
    <location>
        <begin position="85"/>
        <end position="97"/>
    </location>
</feature>
<dbReference type="OrthoDB" id="5425130at2759"/>
<protein>
    <submittedName>
        <fullName evidence="2">Uncharacterized protein</fullName>
    </submittedName>
</protein>
<accession>A0A3D8RB28</accession>
<feature type="region of interest" description="Disordered" evidence="1">
    <location>
        <begin position="1"/>
        <end position="347"/>
    </location>
</feature>
<keyword evidence="3" id="KW-1185">Reference proteome</keyword>
<reference evidence="2 3" key="1">
    <citation type="journal article" date="2018" name="IMA Fungus">
        <title>IMA Genome-F 9: Draft genome sequence of Annulohypoxylon stygium, Aspergillus mulundensis, Berkeleyomyces basicola (syn. Thielaviopsis basicola), Ceratocystis smalleyi, two Cercospora beticola strains, Coleophoma cylindrospora, Fusarium fracticaudum, Phialophora cf. hyalina, and Morchella septimelata.</title>
        <authorList>
            <person name="Wingfield B.D."/>
            <person name="Bills G.F."/>
            <person name="Dong Y."/>
            <person name="Huang W."/>
            <person name="Nel W.J."/>
            <person name="Swalarsk-Parry B.S."/>
            <person name="Vaghefi N."/>
            <person name="Wilken P.M."/>
            <person name="An Z."/>
            <person name="de Beer Z.W."/>
            <person name="De Vos L."/>
            <person name="Chen L."/>
            <person name="Duong T.A."/>
            <person name="Gao Y."/>
            <person name="Hammerbacher A."/>
            <person name="Kikkert J.R."/>
            <person name="Li Y."/>
            <person name="Li H."/>
            <person name="Li K."/>
            <person name="Li Q."/>
            <person name="Liu X."/>
            <person name="Ma X."/>
            <person name="Naidoo K."/>
            <person name="Pethybridge S.J."/>
            <person name="Sun J."/>
            <person name="Steenkamp E.T."/>
            <person name="van der Nest M.A."/>
            <person name="van Wyk S."/>
            <person name="Wingfield M.J."/>
            <person name="Xiong C."/>
            <person name="Yue Q."/>
            <person name="Zhang X."/>
        </authorList>
    </citation>
    <scope>NUCLEOTIDE SEQUENCE [LARGE SCALE GENOMIC DNA]</scope>
    <source>
        <strain evidence="2 3">BP6252</strain>
    </source>
</reference>
<feature type="compositionally biased region" description="Pro residues" evidence="1">
    <location>
        <begin position="1"/>
        <end position="12"/>
    </location>
</feature>
<dbReference type="STRING" id="1849047.A0A3D8RB28"/>
<comment type="caution">
    <text evidence="2">The sequence shown here is derived from an EMBL/GenBank/DDBJ whole genome shotgun (WGS) entry which is preliminary data.</text>
</comment>
<evidence type="ECO:0000313" key="3">
    <source>
        <dbReference type="Proteomes" id="UP000256645"/>
    </source>
</evidence>
<feature type="compositionally biased region" description="Basic and acidic residues" evidence="1">
    <location>
        <begin position="151"/>
        <end position="162"/>
    </location>
</feature>
<feature type="compositionally biased region" description="Low complexity" evidence="1">
    <location>
        <begin position="308"/>
        <end position="321"/>
    </location>
</feature>
<organism evidence="2 3">
    <name type="scientific">Coleophoma cylindrospora</name>
    <dbReference type="NCBI Taxonomy" id="1849047"/>
    <lineage>
        <taxon>Eukaryota</taxon>
        <taxon>Fungi</taxon>
        <taxon>Dikarya</taxon>
        <taxon>Ascomycota</taxon>
        <taxon>Pezizomycotina</taxon>
        <taxon>Leotiomycetes</taxon>
        <taxon>Helotiales</taxon>
        <taxon>Dermateaceae</taxon>
        <taxon>Coleophoma</taxon>
    </lineage>
</organism>
<feature type="compositionally biased region" description="Basic and acidic residues" evidence="1">
    <location>
        <begin position="229"/>
        <end position="240"/>
    </location>
</feature>
<dbReference type="Proteomes" id="UP000256645">
    <property type="component" value="Unassembled WGS sequence"/>
</dbReference>
<feature type="compositionally biased region" description="Polar residues" evidence="1">
    <location>
        <begin position="322"/>
        <end position="334"/>
    </location>
</feature>
<gene>
    <name evidence="2" type="ORF">BP6252_07805</name>
</gene>
<proteinExistence type="predicted"/>
<dbReference type="AlphaFoldDB" id="A0A3D8RB28"/>
<sequence length="478" mass="52021">MAPSALPLPPTPRGRSRFSKALPPFPTPPLPPPSPDCEPRSPAASVSTSKSIHSALPFLPKMSIPRRPVGAQNAEPEPPRGSVASLSSIYSDSPDSQDVVESAVQADSPDRLNSYSDTPPPPPPPKKERTSPITPDKVLGSPFQQSPPRQEIWRRRSVRSDKSISLPDIKIKKSNGSTASPPRPPPERALPGLPKSLSGRKPVPARPAPPQPPTDDMGSKLSKLKKKLSKEDYEPYRKDGAYSQQQTYPTGSKRLPTPEYQNTDREQPHTPQVLSPHSPNPPETPPQDDDTPPAVPRKSASRNTIGQTLNPSNSTPNLLLSHSRQSSETLTVTSEPEIRRSPQPQKNYAASQILMPESASPELASPFSLTTPVGARAIEIKFPGMPGGPLPQHTIVAGPPLEPAHFECYQAHRFMRNSRNHVCPVACMICEKKDAEARWKCNWCCLRCCGNCMQALTSVPGKDLKLCLEKVSRQGTMA</sequence>
<dbReference type="EMBL" id="PDLM01000008">
    <property type="protein sequence ID" value="RDW71242.1"/>
    <property type="molecule type" value="Genomic_DNA"/>
</dbReference>
<feature type="compositionally biased region" description="Pro residues" evidence="1">
    <location>
        <begin position="23"/>
        <end position="36"/>
    </location>
</feature>